<dbReference type="EMBL" id="BAABME010000311">
    <property type="protein sequence ID" value="GAA0141671.1"/>
    <property type="molecule type" value="Genomic_DNA"/>
</dbReference>
<dbReference type="Gene3D" id="2.160.20.10">
    <property type="entry name" value="Single-stranded right-handed beta-helix, Pectin lyase-like"/>
    <property type="match status" value="1"/>
</dbReference>
<sequence>MFGRESFFQFIVIIVALIFPLQEARRILLSPVHNVLDYGAVGDDLHDDTEAILEAWKATCEGSFFASTMVIPPGKTFYVNPLTFKGPCKSSYINVEINGQIVAPKHPTQWRCYNNCETWIEFQGVNGISIHGKGTVDGRGQIWWDLQIKRPTAFKISDSSNVHLSGLHFLNNPRMHVVLDGLQSANVEDLHIHSPEKSPNTDGIHVAHCKYVSIAHSTIRTGDDCISIVDGASHVQVNNIMCGPGHGISIGSLGKNGAQDRVEYIHVNDVIFNRSTNGARIKTWQGGRGYAKHITFERISVIDTDNPIIVNQFYCDHEICSNQENAVKVSNVTYRHVVGTSKGKTAVTLDCSTTVPCEVFMEDIHIRSSKEGESVKSFCTSAHGWVKGTNVPQVSCLEQDRG</sequence>
<feature type="chain" id="PRO_5043595781" description="Polygalacturonase" evidence="10">
    <location>
        <begin position="25"/>
        <end position="402"/>
    </location>
</feature>
<dbReference type="InterPro" id="IPR011050">
    <property type="entry name" value="Pectin_lyase_fold/virulence"/>
</dbReference>
<evidence type="ECO:0000256" key="5">
    <source>
        <dbReference type="ARBA" id="ARBA00022801"/>
    </source>
</evidence>
<keyword evidence="12" id="KW-1185">Reference proteome</keyword>
<evidence type="ECO:0000313" key="12">
    <source>
        <dbReference type="Proteomes" id="UP001454036"/>
    </source>
</evidence>
<keyword evidence="6 9" id="KW-0326">Glycosidase</keyword>
<evidence type="ECO:0000256" key="7">
    <source>
        <dbReference type="ARBA" id="ARBA00023316"/>
    </source>
</evidence>
<feature type="active site" evidence="8">
    <location>
        <position position="246"/>
    </location>
</feature>
<organism evidence="11 12">
    <name type="scientific">Lithospermum erythrorhizon</name>
    <name type="common">Purple gromwell</name>
    <name type="synonym">Lithospermum officinale var. erythrorhizon</name>
    <dbReference type="NCBI Taxonomy" id="34254"/>
    <lineage>
        <taxon>Eukaryota</taxon>
        <taxon>Viridiplantae</taxon>
        <taxon>Streptophyta</taxon>
        <taxon>Embryophyta</taxon>
        <taxon>Tracheophyta</taxon>
        <taxon>Spermatophyta</taxon>
        <taxon>Magnoliopsida</taxon>
        <taxon>eudicotyledons</taxon>
        <taxon>Gunneridae</taxon>
        <taxon>Pentapetalae</taxon>
        <taxon>asterids</taxon>
        <taxon>lamiids</taxon>
        <taxon>Boraginales</taxon>
        <taxon>Boraginaceae</taxon>
        <taxon>Boraginoideae</taxon>
        <taxon>Lithospermeae</taxon>
        <taxon>Lithospermum</taxon>
    </lineage>
</organism>
<dbReference type="PANTHER" id="PTHR31375">
    <property type="match status" value="1"/>
</dbReference>
<dbReference type="GO" id="GO:0071555">
    <property type="term" value="P:cell wall organization"/>
    <property type="evidence" value="ECO:0007669"/>
    <property type="project" value="UniProtKB-KW"/>
</dbReference>
<dbReference type="InterPro" id="IPR006626">
    <property type="entry name" value="PbH1"/>
</dbReference>
<evidence type="ECO:0000256" key="6">
    <source>
        <dbReference type="ARBA" id="ARBA00023295"/>
    </source>
</evidence>
<dbReference type="SMART" id="SM00710">
    <property type="entry name" value="PbH1"/>
    <property type="match status" value="5"/>
</dbReference>
<feature type="signal peptide" evidence="10">
    <location>
        <begin position="1"/>
        <end position="24"/>
    </location>
</feature>
<dbReference type="InterPro" id="IPR012334">
    <property type="entry name" value="Pectin_lyas_fold"/>
</dbReference>
<dbReference type="GO" id="GO:0004650">
    <property type="term" value="F:polygalacturonase activity"/>
    <property type="evidence" value="ECO:0007669"/>
    <property type="project" value="InterPro"/>
</dbReference>
<dbReference type="PROSITE" id="PS00502">
    <property type="entry name" value="POLYGALACTURONASE"/>
    <property type="match status" value="1"/>
</dbReference>
<evidence type="ECO:0000256" key="3">
    <source>
        <dbReference type="ARBA" id="ARBA00022512"/>
    </source>
</evidence>
<keyword evidence="10" id="KW-0732">Signal</keyword>
<evidence type="ECO:0000256" key="2">
    <source>
        <dbReference type="ARBA" id="ARBA00008834"/>
    </source>
</evidence>
<dbReference type="GO" id="GO:0005975">
    <property type="term" value="P:carbohydrate metabolic process"/>
    <property type="evidence" value="ECO:0007669"/>
    <property type="project" value="InterPro"/>
</dbReference>
<evidence type="ECO:0000256" key="8">
    <source>
        <dbReference type="PROSITE-ProRule" id="PRU10052"/>
    </source>
</evidence>
<name>A0AAV3NS71_LITER</name>
<keyword evidence="3" id="KW-0134">Cell wall</keyword>
<evidence type="ECO:0000256" key="4">
    <source>
        <dbReference type="ARBA" id="ARBA00022525"/>
    </source>
</evidence>
<keyword evidence="7" id="KW-0961">Cell wall biogenesis/degradation</keyword>
<keyword evidence="5 9" id="KW-0378">Hydrolase</keyword>
<evidence type="ECO:0000256" key="10">
    <source>
        <dbReference type="SAM" id="SignalP"/>
    </source>
</evidence>
<accession>A0AAV3NS71</accession>
<proteinExistence type="inferred from homology"/>
<comment type="caution">
    <text evidence="11">The sequence shown here is derived from an EMBL/GenBank/DDBJ whole genome shotgun (WGS) entry which is preliminary data.</text>
</comment>
<gene>
    <name evidence="11" type="ORF">LIER_02763</name>
</gene>
<evidence type="ECO:0000256" key="1">
    <source>
        <dbReference type="ARBA" id="ARBA00004191"/>
    </source>
</evidence>
<evidence type="ECO:0008006" key="13">
    <source>
        <dbReference type="Google" id="ProtNLM"/>
    </source>
</evidence>
<dbReference type="AlphaFoldDB" id="A0AAV3NS71"/>
<comment type="subcellular location">
    <subcellularLocation>
        <location evidence="1">Secreted</location>
        <location evidence="1">Cell wall</location>
    </subcellularLocation>
</comment>
<comment type="similarity">
    <text evidence="2 9">Belongs to the glycosyl hydrolase 28 family.</text>
</comment>
<dbReference type="SUPFAM" id="SSF51126">
    <property type="entry name" value="Pectin lyase-like"/>
    <property type="match status" value="1"/>
</dbReference>
<reference evidence="11 12" key="1">
    <citation type="submission" date="2024-01" db="EMBL/GenBank/DDBJ databases">
        <title>The complete chloroplast genome sequence of Lithospermum erythrorhizon: insights into the phylogenetic relationship among Boraginaceae species and the maternal lineages of purple gromwells.</title>
        <authorList>
            <person name="Okada T."/>
            <person name="Watanabe K."/>
        </authorList>
    </citation>
    <scope>NUCLEOTIDE SEQUENCE [LARGE SCALE GENOMIC DNA]</scope>
</reference>
<keyword evidence="4" id="KW-0964">Secreted</keyword>
<evidence type="ECO:0000313" key="11">
    <source>
        <dbReference type="EMBL" id="GAA0141671.1"/>
    </source>
</evidence>
<dbReference type="Pfam" id="PF00295">
    <property type="entry name" value="Glyco_hydro_28"/>
    <property type="match status" value="1"/>
</dbReference>
<dbReference type="InterPro" id="IPR000743">
    <property type="entry name" value="Glyco_hydro_28"/>
</dbReference>
<dbReference type="Proteomes" id="UP001454036">
    <property type="component" value="Unassembled WGS sequence"/>
</dbReference>
<protein>
    <recommendedName>
        <fullName evidence="13">Polygalacturonase</fullName>
    </recommendedName>
</protein>
<evidence type="ECO:0000256" key="9">
    <source>
        <dbReference type="RuleBase" id="RU361169"/>
    </source>
</evidence>